<evidence type="ECO:0000259" key="1">
    <source>
        <dbReference type="Pfam" id="PF01261"/>
    </source>
</evidence>
<dbReference type="EMBL" id="LECT01000029">
    <property type="protein sequence ID" value="KLU04082.1"/>
    <property type="molecule type" value="Genomic_DNA"/>
</dbReference>
<dbReference type="Gene3D" id="3.20.20.150">
    <property type="entry name" value="Divalent-metal-dependent TIM barrel enzymes"/>
    <property type="match status" value="1"/>
</dbReference>
<sequence length="328" mass="34687">MAELKLAVRMDAIPGTGASATALRKSLTIAASMGVRSVELCGRTHVPVSDLSDTGVRTLRKILDDLNLRIASIRFPTRFGYDVTDHLDERVDATKSAMKTAYRLGAPLIVNQIGTVPPRPQNIDQAVKKAGSALLLDPSAKAGESDWSNDLPADLAAELANSIAASRIGKAIAGQGVAGSDASRWETLREVMDDLGRYGAKVGCFLAAETGTESGTDLAALLDAIPDSFIPVALNPGQLIINRFRVDEAINALGSRISIVHAVDGVLDLAAGRGMAVPVGEGTADFPALLGQLEDIPFRGPIVVGRPEMRPETAIMELQQSLEYLRNL</sequence>
<protein>
    <recommendedName>
        <fullName evidence="1">Xylose isomerase-like TIM barrel domain-containing protein</fullName>
    </recommendedName>
</protein>
<dbReference type="RefSeq" id="WP_047815100.1">
    <property type="nucleotide sequence ID" value="NZ_LECT01000029.1"/>
</dbReference>
<comment type="caution">
    <text evidence="2">The sequence shown here is derived from an EMBL/GenBank/DDBJ whole genome shotgun (WGS) entry which is preliminary data.</text>
</comment>
<feature type="domain" description="Xylose isomerase-like TIM barrel" evidence="1">
    <location>
        <begin position="158"/>
        <end position="327"/>
    </location>
</feature>
<dbReference type="Pfam" id="PF01261">
    <property type="entry name" value="AP_endonuc_2"/>
    <property type="match status" value="2"/>
</dbReference>
<keyword evidence="3" id="KW-1185">Reference proteome</keyword>
<evidence type="ECO:0000313" key="3">
    <source>
        <dbReference type="Proteomes" id="UP000036367"/>
    </source>
</evidence>
<dbReference type="SUPFAM" id="SSF51658">
    <property type="entry name" value="Xylose isomerase-like"/>
    <property type="match status" value="1"/>
</dbReference>
<dbReference type="AlphaFoldDB" id="A0A0J1BBS7"/>
<dbReference type="InterPro" id="IPR013022">
    <property type="entry name" value="Xyl_isomerase-like_TIM-brl"/>
</dbReference>
<dbReference type="Proteomes" id="UP000036367">
    <property type="component" value="Unassembled WGS sequence"/>
</dbReference>
<dbReference type="PATRIC" id="fig|595434.4.peg.3493"/>
<dbReference type="PANTHER" id="PTHR12110:SF41">
    <property type="entry name" value="INOSOSE DEHYDRATASE"/>
    <property type="match status" value="1"/>
</dbReference>
<dbReference type="InterPro" id="IPR036237">
    <property type="entry name" value="Xyl_isomerase-like_sf"/>
</dbReference>
<dbReference type="OrthoDB" id="259584at2"/>
<feature type="domain" description="Xylose isomerase-like TIM barrel" evidence="1">
    <location>
        <begin position="29"/>
        <end position="126"/>
    </location>
</feature>
<proteinExistence type="predicted"/>
<gene>
    <name evidence="2" type="ORF">RISK_003668</name>
</gene>
<reference evidence="2" key="1">
    <citation type="submission" date="2015-05" db="EMBL/GenBank/DDBJ databases">
        <title>Permanent draft genome of Rhodopirellula islandicus K833.</title>
        <authorList>
            <person name="Kizina J."/>
            <person name="Richter M."/>
            <person name="Glockner F.O."/>
            <person name="Harder J."/>
        </authorList>
    </citation>
    <scope>NUCLEOTIDE SEQUENCE [LARGE SCALE GENOMIC DNA]</scope>
    <source>
        <strain evidence="2">K833</strain>
    </source>
</reference>
<accession>A0A0J1BBS7</accession>
<dbReference type="STRING" id="595434.RISK_003668"/>
<evidence type="ECO:0000313" key="2">
    <source>
        <dbReference type="EMBL" id="KLU04082.1"/>
    </source>
</evidence>
<dbReference type="InterPro" id="IPR050312">
    <property type="entry name" value="IolE/XylAMocC-like"/>
</dbReference>
<organism evidence="2 3">
    <name type="scientific">Rhodopirellula islandica</name>
    <dbReference type="NCBI Taxonomy" id="595434"/>
    <lineage>
        <taxon>Bacteria</taxon>
        <taxon>Pseudomonadati</taxon>
        <taxon>Planctomycetota</taxon>
        <taxon>Planctomycetia</taxon>
        <taxon>Pirellulales</taxon>
        <taxon>Pirellulaceae</taxon>
        <taxon>Rhodopirellula</taxon>
    </lineage>
</organism>
<name>A0A0J1BBS7_RHOIS</name>
<dbReference type="PANTHER" id="PTHR12110">
    <property type="entry name" value="HYDROXYPYRUVATE ISOMERASE"/>
    <property type="match status" value="1"/>
</dbReference>